<dbReference type="Proteomes" id="UP000637267">
    <property type="component" value="Unassembled WGS sequence"/>
</dbReference>
<keyword evidence="1" id="KW-0963">Cytoplasm</keyword>
<keyword evidence="3" id="KW-1185">Reference proteome</keyword>
<gene>
    <name evidence="1" type="primary">ubiK</name>
    <name evidence="2" type="ORF">GCM10010970_38820</name>
</gene>
<sequence>MIKEKLFDEIANKISDAIASSPAKDVEKNVRAMMSTAFTKLDLVTREEFEIQQEVLARSREKLAELEARVLDLEQRLHGANPQDSI</sequence>
<reference evidence="3" key="1">
    <citation type="journal article" date="2019" name="Int. J. Syst. Evol. Microbiol.">
        <title>The Global Catalogue of Microorganisms (GCM) 10K type strain sequencing project: providing services to taxonomists for standard genome sequencing and annotation.</title>
        <authorList>
            <consortium name="The Broad Institute Genomics Platform"/>
            <consortium name="The Broad Institute Genome Sequencing Center for Infectious Disease"/>
            <person name="Wu L."/>
            <person name="Ma J."/>
        </authorList>
    </citation>
    <scope>NUCLEOTIDE SEQUENCE [LARGE SCALE GENOMIC DNA]</scope>
    <source>
        <strain evidence="3">CGMCC 1.8859</strain>
    </source>
</reference>
<comment type="function">
    <text evidence="1">Required for efficient ubiquinone (coenzyme Q) biosynthesis. UbiK is probably an accessory factor of Ubi enzymes and facilitates ubiquinone biosynthesis by acting as an assembly factor, a targeting factor, or both.</text>
</comment>
<name>A0ABQ2PER9_9NEIS</name>
<dbReference type="RefSeq" id="WP_188706724.1">
    <property type="nucleotide sequence ID" value="NZ_BMLX01000008.1"/>
</dbReference>
<evidence type="ECO:0000313" key="3">
    <source>
        <dbReference type="Proteomes" id="UP000637267"/>
    </source>
</evidence>
<evidence type="ECO:0000256" key="1">
    <source>
        <dbReference type="HAMAP-Rule" id="MF_02216"/>
    </source>
</evidence>
<dbReference type="PANTHER" id="PTHR38040">
    <property type="entry name" value="UBIQUINONE BIOSYNTHESIS ACCESSORY FACTOR UBIK"/>
    <property type="match status" value="1"/>
</dbReference>
<dbReference type="Pfam" id="PF04380">
    <property type="entry name" value="BMFP"/>
    <property type="match status" value="1"/>
</dbReference>
<organism evidence="2 3">
    <name type="scientific">Silvimonas iriomotensis</name>
    <dbReference type="NCBI Taxonomy" id="449662"/>
    <lineage>
        <taxon>Bacteria</taxon>
        <taxon>Pseudomonadati</taxon>
        <taxon>Pseudomonadota</taxon>
        <taxon>Betaproteobacteria</taxon>
        <taxon>Neisseriales</taxon>
        <taxon>Chitinibacteraceae</taxon>
        <taxon>Silvimonas</taxon>
    </lineage>
</organism>
<protein>
    <recommendedName>
        <fullName evidence="1">Ubiquinone biosynthesis accessory factor UbiK</fullName>
    </recommendedName>
</protein>
<comment type="subcellular location">
    <subcellularLocation>
        <location evidence="1">Cytoplasm</location>
    </subcellularLocation>
</comment>
<comment type="similarity">
    <text evidence="1">Belongs to the UbiK family.</text>
</comment>
<accession>A0ABQ2PER9</accession>
<dbReference type="PANTHER" id="PTHR38040:SF1">
    <property type="entry name" value="UBIQUINONE BIOSYNTHESIS ACCESSORY FACTOR UBIK"/>
    <property type="match status" value="1"/>
</dbReference>
<comment type="pathway">
    <text evidence="1">Cofactor biosynthesis; ubiquinone biosynthesis.</text>
</comment>
<keyword evidence="1" id="KW-0831">Ubiquinone biosynthesis</keyword>
<dbReference type="EMBL" id="BMLX01000008">
    <property type="protein sequence ID" value="GGP23882.1"/>
    <property type="molecule type" value="Genomic_DNA"/>
</dbReference>
<feature type="coiled-coil region" evidence="1">
    <location>
        <begin position="49"/>
        <end position="76"/>
    </location>
</feature>
<proteinExistence type="inferred from homology"/>
<dbReference type="HAMAP" id="MF_02216">
    <property type="entry name" value="UbiK"/>
    <property type="match status" value="1"/>
</dbReference>
<keyword evidence="1" id="KW-0175">Coiled coil</keyword>
<comment type="caution">
    <text evidence="2">The sequence shown here is derived from an EMBL/GenBank/DDBJ whole genome shotgun (WGS) entry which is preliminary data.</text>
</comment>
<evidence type="ECO:0000313" key="2">
    <source>
        <dbReference type="EMBL" id="GGP23882.1"/>
    </source>
</evidence>
<dbReference type="InterPro" id="IPR007475">
    <property type="entry name" value="UbiK"/>
</dbReference>